<evidence type="ECO:0000313" key="2">
    <source>
        <dbReference type="Proteomes" id="UP001213000"/>
    </source>
</evidence>
<sequence>MDQQDILRIAPPPEPQFYSLGCPRPPPSITLSTQSGVLPAQHVGYETPLPVTHKSVIQSSPGLAPPPLSPHILYSSAPICAFTPSRQYNTSHTAYVPHQDTYTHQLQTHAHVLQESHNRLWDSSELWQAMSSQPLQFPHPTTPQLPSPHHGTGAWTPVPNPTLPVPDVWVPQISLAQNPADGHINGLGPEAMALPPHVHGGGRFWVPVMIY</sequence>
<reference evidence="1" key="1">
    <citation type="submission" date="2022-07" db="EMBL/GenBank/DDBJ databases">
        <title>Genome Sequence of Leucocoprinus birnbaumii.</title>
        <authorList>
            <person name="Buettner E."/>
        </authorList>
    </citation>
    <scope>NUCLEOTIDE SEQUENCE</scope>
    <source>
        <strain evidence="1">VT141</strain>
    </source>
</reference>
<protein>
    <submittedName>
        <fullName evidence="1">Uncharacterized protein</fullName>
    </submittedName>
</protein>
<proteinExistence type="predicted"/>
<evidence type="ECO:0000313" key="1">
    <source>
        <dbReference type="EMBL" id="KAJ3566368.1"/>
    </source>
</evidence>
<dbReference type="EMBL" id="JANIEX010000493">
    <property type="protein sequence ID" value="KAJ3566368.1"/>
    <property type="molecule type" value="Genomic_DNA"/>
</dbReference>
<organism evidence="1 2">
    <name type="scientific">Leucocoprinus birnbaumii</name>
    <dbReference type="NCBI Taxonomy" id="56174"/>
    <lineage>
        <taxon>Eukaryota</taxon>
        <taxon>Fungi</taxon>
        <taxon>Dikarya</taxon>
        <taxon>Basidiomycota</taxon>
        <taxon>Agaricomycotina</taxon>
        <taxon>Agaricomycetes</taxon>
        <taxon>Agaricomycetidae</taxon>
        <taxon>Agaricales</taxon>
        <taxon>Agaricineae</taxon>
        <taxon>Agaricaceae</taxon>
        <taxon>Leucocoprinus</taxon>
    </lineage>
</organism>
<accession>A0AAD5VSB1</accession>
<gene>
    <name evidence="1" type="ORF">NP233_g7050</name>
</gene>
<dbReference type="Proteomes" id="UP001213000">
    <property type="component" value="Unassembled WGS sequence"/>
</dbReference>
<dbReference type="AlphaFoldDB" id="A0AAD5VSB1"/>
<keyword evidence="2" id="KW-1185">Reference proteome</keyword>
<name>A0AAD5VSB1_9AGAR</name>
<comment type="caution">
    <text evidence="1">The sequence shown here is derived from an EMBL/GenBank/DDBJ whole genome shotgun (WGS) entry which is preliminary data.</text>
</comment>